<dbReference type="InterPro" id="IPR039159">
    <property type="entry name" value="SAYSD1"/>
</dbReference>
<comment type="caution">
    <text evidence="3">The sequence shown here is derived from an EMBL/GenBank/DDBJ whole genome shotgun (WGS) entry which is preliminary data.</text>
</comment>
<organism evidence="3 4">
    <name type="scientific">Exocentrus adspersus</name>
    <dbReference type="NCBI Taxonomy" id="1586481"/>
    <lineage>
        <taxon>Eukaryota</taxon>
        <taxon>Metazoa</taxon>
        <taxon>Ecdysozoa</taxon>
        <taxon>Arthropoda</taxon>
        <taxon>Hexapoda</taxon>
        <taxon>Insecta</taxon>
        <taxon>Pterygota</taxon>
        <taxon>Neoptera</taxon>
        <taxon>Endopterygota</taxon>
        <taxon>Coleoptera</taxon>
        <taxon>Polyphaga</taxon>
        <taxon>Cucujiformia</taxon>
        <taxon>Chrysomeloidea</taxon>
        <taxon>Cerambycidae</taxon>
        <taxon>Lamiinae</taxon>
        <taxon>Acanthocinini</taxon>
        <taxon>Exocentrus</taxon>
    </lineage>
</organism>
<dbReference type="Pfam" id="PF10260">
    <property type="entry name" value="SAYSvFN"/>
    <property type="match status" value="1"/>
</dbReference>
<keyword evidence="1" id="KW-0472">Membrane</keyword>
<dbReference type="InterPro" id="IPR019387">
    <property type="entry name" value="SAYSvFN_dom"/>
</dbReference>
<keyword evidence="1" id="KW-1133">Transmembrane helix</keyword>
<gene>
    <name evidence="3" type="ORF">NQ315_009618</name>
</gene>
<name>A0AAV8WHY7_9CUCU</name>
<evidence type="ECO:0000259" key="2">
    <source>
        <dbReference type="Pfam" id="PF10260"/>
    </source>
</evidence>
<sequence length="175" mass="20125">MNDVEKKLVKYRAQKEREARFNEFKENCKNKLASYFNSNINNGSKEANECLISKPETNVDAYNENLNDNLSDVSSNTDDDLTLNCWTYVEWIYFILCFVLWVTVYAIFIKLQFGTVYLILSALLGIYLNTRTGPKAKDEVSAYSVFNKGCESIDGTLKAEQFEREIRYGAPAVMK</sequence>
<dbReference type="PANTHER" id="PTHR13527:SF0">
    <property type="entry name" value="SAYSVFN DOMAIN-CONTAINING PROTEIN 1"/>
    <property type="match status" value="1"/>
</dbReference>
<feature type="domain" description="SAYSvFN" evidence="2">
    <location>
        <begin position="98"/>
        <end position="166"/>
    </location>
</feature>
<dbReference type="AlphaFoldDB" id="A0AAV8WHY7"/>
<feature type="transmembrane region" description="Helical" evidence="1">
    <location>
        <begin position="91"/>
        <end position="108"/>
    </location>
</feature>
<evidence type="ECO:0000313" key="4">
    <source>
        <dbReference type="Proteomes" id="UP001159042"/>
    </source>
</evidence>
<proteinExistence type="predicted"/>
<evidence type="ECO:0000256" key="1">
    <source>
        <dbReference type="SAM" id="Phobius"/>
    </source>
</evidence>
<keyword evidence="4" id="KW-1185">Reference proteome</keyword>
<dbReference type="PANTHER" id="PTHR13527">
    <property type="entry name" value="SAYSVFN DOMAIN-CONTAINING PROTEIN 1"/>
    <property type="match status" value="1"/>
</dbReference>
<dbReference type="EMBL" id="JANEYG010000001">
    <property type="protein sequence ID" value="KAJ8925770.1"/>
    <property type="molecule type" value="Genomic_DNA"/>
</dbReference>
<feature type="transmembrane region" description="Helical" evidence="1">
    <location>
        <begin position="114"/>
        <end position="130"/>
    </location>
</feature>
<reference evidence="3 4" key="1">
    <citation type="journal article" date="2023" name="Insect Mol. Biol.">
        <title>Genome sequencing provides insights into the evolution of gene families encoding plant cell wall-degrading enzymes in longhorned beetles.</title>
        <authorList>
            <person name="Shin N.R."/>
            <person name="Okamura Y."/>
            <person name="Kirsch R."/>
            <person name="Pauchet Y."/>
        </authorList>
    </citation>
    <scope>NUCLEOTIDE SEQUENCE [LARGE SCALE GENOMIC DNA]</scope>
    <source>
        <strain evidence="3">EAD_L_NR</strain>
    </source>
</reference>
<keyword evidence="1" id="KW-0812">Transmembrane</keyword>
<evidence type="ECO:0000313" key="3">
    <source>
        <dbReference type="EMBL" id="KAJ8925770.1"/>
    </source>
</evidence>
<protein>
    <recommendedName>
        <fullName evidence="2">SAYSvFN domain-containing protein</fullName>
    </recommendedName>
</protein>
<accession>A0AAV8WHY7</accession>
<dbReference type="Proteomes" id="UP001159042">
    <property type="component" value="Unassembled WGS sequence"/>
</dbReference>